<evidence type="ECO:0000313" key="1">
    <source>
        <dbReference type="EMBL" id="MCL7748568.1"/>
    </source>
</evidence>
<accession>A0A9X2I6F0</accession>
<dbReference type="EMBL" id="JAKRYL010000016">
    <property type="protein sequence ID" value="MCL7748568.1"/>
    <property type="molecule type" value="Genomic_DNA"/>
</dbReference>
<comment type="caution">
    <text evidence="1">The sequence shown here is derived from an EMBL/GenBank/DDBJ whole genome shotgun (WGS) entry which is preliminary data.</text>
</comment>
<evidence type="ECO:0000313" key="2">
    <source>
        <dbReference type="Proteomes" id="UP001139150"/>
    </source>
</evidence>
<organism evidence="1 2">
    <name type="scientific">Halalkalibacter alkaliphilus</name>
    <dbReference type="NCBI Taxonomy" id="2917993"/>
    <lineage>
        <taxon>Bacteria</taxon>
        <taxon>Bacillati</taxon>
        <taxon>Bacillota</taxon>
        <taxon>Bacilli</taxon>
        <taxon>Bacillales</taxon>
        <taxon>Bacillaceae</taxon>
        <taxon>Halalkalibacter</taxon>
    </lineage>
</organism>
<dbReference type="Proteomes" id="UP001139150">
    <property type="component" value="Unassembled WGS sequence"/>
</dbReference>
<dbReference type="RefSeq" id="WP_250097453.1">
    <property type="nucleotide sequence ID" value="NZ_JAKRYL010000016.1"/>
</dbReference>
<name>A0A9X2I6F0_9BACI</name>
<reference evidence="1" key="1">
    <citation type="submission" date="2022-02" db="EMBL/GenBank/DDBJ databases">
        <title>Halalkalibacter sp. nov. isolated from Lonar Lake, India.</title>
        <authorList>
            <person name="Joshi A."/>
            <person name="Thite S."/>
            <person name="Lodha T."/>
        </authorList>
    </citation>
    <scope>NUCLEOTIDE SEQUENCE</scope>
    <source>
        <strain evidence="1">MEB205</strain>
    </source>
</reference>
<dbReference type="AlphaFoldDB" id="A0A9X2I6F0"/>
<gene>
    <name evidence="1" type="ORF">MF646_15675</name>
</gene>
<sequence length="153" mass="17915">MYYYHYRQDWASLIEVLDQSLYAEKMVCSMTTQLFHIPTTQNLKGNPEMHEHLVPASYHRVTAVGSAERLQNGEYHDSIIATLISCVNSALREDQEVMKWLQVMRENAPNEFKPFIQNSISWQQQTEQSMSTAQQLLRQMGFETQNQNSQYAY</sequence>
<protein>
    <submittedName>
        <fullName evidence="1">Uncharacterized protein</fullName>
    </submittedName>
</protein>
<keyword evidence="2" id="KW-1185">Reference proteome</keyword>
<proteinExistence type="predicted"/>